<dbReference type="PANTHER" id="PTHR30537">
    <property type="entry name" value="HTH-TYPE TRANSCRIPTIONAL REGULATOR"/>
    <property type="match status" value="1"/>
</dbReference>
<keyword evidence="2" id="KW-0805">Transcription regulation</keyword>
<dbReference type="FunFam" id="1.10.10.10:FF:000001">
    <property type="entry name" value="LysR family transcriptional regulator"/>
    <property type="match status" value="1"/>
</dbReference>
<keyword evidence="3" id="KW-0238">DNA-binding</keyword>
<dbReference type="CDD" id="cd08474">
    <property type="entry name" value="PBP2_CrgA_like_5"/>
    <property type="match status" value="1"/>
</dbReference>
<dbReference type="InterPro" id="IPR000847">
    <property type="entry name" value="LysR_HTH_N"/>
</dbReference>
<dbReference type="Proteomes" id="UP000500767">
    <property type="component" value="Chromosome"/>
</dbReference>
<dbReference type="Gene3D" id="1.10.10.10">
    <property type="entry name" value="Winged helix-like DNA-binding domain superfamily/Winged helix DNA-binding domain"/>
    <property type="match status" value="1"/>
</dbReference>
<accession>A0A6M8HUH1</accession>
<dbReference type="InterPro" id="IPR036388">
    <property type="entry name" value="WH-like_DNA-bd_sf"/>
</dbReference>
<dbReference type="InterPro" id="IPR058163">
    <property type="entry name" value="LysR-type_TF_proteobact-type"/>
</dbReference>
<feature type="domain" description="HTH lysR-type" evidence="5">
    <location>
        <begin position="9"/>
        <end position="61"/>
    </location>
</feature>
<evidence type="ECO:0000259" key="5">
    <source>
        <dbReference type="PROSITE" id="PS50931"/>
    </source>
</evidence>
<dbReference type="AlphaFoldDB" id="A0A6M8HUH1"/>
<reference evidence="6 7" key="1">
    <citation type="journal article" date="2014" name="World J. Microbiol. Biotechnol.">
        <title>Biodiversity and physiological characteristics of Antarctic and Arctic lichens-associated bacteria.</title>
        <authorList>
            <person name="Lee Y.M."/>
            <person name="Kim E.H."/>
            <person name="Lee H.K."/>
            <person name="Hong S.G."/>
        </authorList>
    </citation>
    <scope>NUCLEOTIDE SEQUENCE [LARGE SCALE GENOMIC DNA]</scope>
    <source>
        <strain evidence="6 7">PAMC 26569</strain>
    </source>
</reference>
<organism evidence="6 7">
    <name type="scientific">Lichenicola cladoniae</name>
    <dbReference type="NCBI Taxonomy" id="1484109"/>
    <lineage>
        <taxon>Bacteria</taxon>
        <taxon>Pseudomonadati</taxon>
        <taxon>Pseudomonadota</taxon>
        <taxon>Alphaproteobacteria</taxon>
        <taxon>Acetobacterales</taxon>
        <taxon>Acetobacteraceae</taxon>
        <taxon>Lichenicola</taxon>
    </lineage>
</organism>
<dbReference type="RefSeq" id="WP_171835790.1">
    <property type="nucleotide sequence ID" value="NZ_CP053708.1"/>
</dbReference>
<dbReference type="SUPFAM" id="SSF53850">
    <property type="entry name" value="Periplasmic binding protein-like II"/>
    <property type="match status" value="1"/>
</dbReference>
<name>A0A6M8HUH1_9PROT</name>
<dbReference type="GO" id="GO:0043565">
    <property type="term" value="F:sequence-specific DNA binding"/>
    <property type="evidence" value="ECO:0007669"/>
    <property type="project" value="TreeGrafter"/>
</dbReference>
<keyword evidence="7" id="KW-1185">Reference proteome</keyword>
<sequence>MALPASSALETFLAVARHGSFRKAAAERNVSPSALSHVIRGLEETIDVRLFNRTSRSIRLTEAGEHLLRRIGPAVGDIADAISEARAVRGRPAGLLRLNVPRTAAELVVRPVMARFLAAYPDVRLEVVSDDGLVDIVAAGFDAGIRPSARLAQDMIAVPVGPQRRFAVVGAPAYFARHEKPRAPQDLHAHACIERRYPSGTHYSWEFARDGEVIEVEVTGRLIVDDTVLMMTAALEGVGLAHVYERIAAEQIANGSLTRVLEDWCPVLPYFYLYYPGRRQVPAPLRAFIDMIRVGPGSA</sequence>
<dbReference type="PANTHER" id="PTHR30537:SF1">
    <property type="entry name" value="HTH-TYPE TRANSCRIPTIONAL REGULATOR PGRR"/>
    <property type="match status" value="1"/>
</dbReference>
<evidence type="ECO:0000313" key="6">
    <source>
        <dbReference type="EMBL" id="QKE91845.1"/>
    </source>
</evidence>
<dbReference type="SUPFAM" id="SSF46785">
    <property type="entry name" value="Winged helix' DNA-binding domain"/>
    <property type="match status" value="1"/>
</dbReference>
<dbReference type="Pfam" id="PF00126">
    <property type="entry name" value="HTH_1"/>
    <property type="match status" value="1"/>
</dbReference>
<keyword evidence="4" id="KW-0804">Transcription</keyword>
<evidence type="ECO:0000256" key="3">
    <source>
        <dbReference type="ARBA" id="ARBA00023125"/>
    </source>
</evidence>
<dbReference type="Gene3D" id="3.40.190.290">
    <property type="match status" value="1"/>
</dbReference>
<evidence type="ECO:0000256" key="1">
    <source>
        <dbReference type="ARBA" id="ARBA00009437"/>
    </source>
</evidence>
<dbReference type="EMBL" id="CP053708">
    <property type="protein sequence ID" value="QKE91845.1"/>
    <property type="molecule type" value="Genomic_DNA"/>
</dbReference>
<evidence type="ECO:0000256" key="4">
    <source>
        <dbReference type="ARBA" id="ARBA00023163"/>
    </source>
</evidence>
<comment type="similarity">
    <text evidence="1">Belongs to the LysR transcriptional regulatory family.</text>
</comment>
<gene>
    <name evidence="6" type="ORF">HN018_19040</name>
</gene>
<dbReference type="GO" id="GO:0006351">
    <property type="term" value="P:DNA-templated transcription"/>
    <property type="evidence" value="ECO:0007669"/>
    <property type="project" value="TreeGrafter"/>
</dbReference>
<evidence type="ECO:0000313" key="7">
    <source>
        <dbReference type="Proteomes" id="UP000500767"/>
    </source>
</evidence>
<evidence type="ECO:0000256" key="2">
    <source>
        <dbReference type="ARBA" id="ARBA00023015"/>
    </source>
</evidence>
<proteinExistence type="inferred from homology"/>
<dbReference type="InterPro" id="IPR005119">
    <property type="entry name" value="LysR_subst-bd"/>
</dbReference>
<dbReference type="PROSITE" id="PS50931">
    <property type="entry name" value="HTH_LYSR"/>
    <property type="match status" value="1"/>
</dbReference>
<dbReference type="KEGG" id="lck:HN018_19040"/>
<dbReference type="InterPro" id="IPR036390">
    <property type="entry name" value="WH_DNA-bd_sf"/>
</dbReference>
<dbReference type="GO" id="GO:0003700">
    <property type="term" value="F:DNA-binding transcription factor activity"/>
    <property type="evidence" value="ECO:0007669"/>
    <property type="project" value="InterPro"/>
</dbReference>
<dbReference type="Pfam" id="PF03466">
    <property type="entry name" value="LysR_substrate"/>
    <property type="match status" value="1"/>
</dbReference>
<protein>
    <submittedName>
        <fullName evidence="6">LysR family transcriptional regulator</fullName>
    </submittedName>
</protein>